<dbReference type="Proteomes" id="UP000236724">
    <property type="component" value="Unassembled WGS sequence"/>
</dbReference>
<evidence type="ECO:0000313" key="3">
    <source>
        <dbReference type="EMBL" id="SEH05601.1"/>
    </source>
</evidence>
<dbReference type="SMART" id="SM00028">
    <property type="entry name" value="TPR"/>
    <property type="match status" value="1"/>
</dbReference>
<dbReference type="AlphaFoldDB" id="A0A1H6F865"/>
<dbReference type="EMBL" id="FMSV02000355">
    <property type="protein sequence ID" value="SEH05546.1"/>
    <property type="molecule type" value="Genomic_DNA"/>
</dbReference>
<dbReference type="Gene3D" id="1.25.40.1040">
    <property type="match status" value="1"/>
</dbReference>
<dbReference type="InterPro" id="IPR019734">
    <property type="entry name" value="TPR_rpt"/>
</dbReference>
<reference evidence="3 4" key="1">
    <citation type="submission" date="2016-10" db="EMBL/GenBank/DDBJ databases">
        <authorList>
            <person name="de Groot N.N."/>
        </authorList>
    </citation>
    <scope>NUCLEOTIDE SEQUENCE [LARGE SCALE GENOMIC DNA]</scope>
    <source>
        <strain evidence="3">MBHS1</strain>
    </source>
</reference>
<organism evidence="3 4">
    <name type="scientific">Candidatus Venteria ishoeyi</name>
    <dbReference type="NCBI Taxonomy" id="1899563"/>
    <lineage>
        <taxon>Bacteria</taxon>
        <taxon>Pseudomonadati</taxon>
        <taxon>Pseudomonadota</taxon>
        <taxon>Gammaproteobacteria</taxon>
        <taxon>Thiotrichales</taxon>
        <taxon>Thiotrichaceae</taxon>
        <taxon>Venteria</taxon>
    </lineage>
</organism>
<sequence>MSETVWESEKPNMIKLSFLIILGLLSTGCASSLWSPYPQQIQPQLQQLDQGQTPQLLYTQSSAGNADLLLNLLEKARFAQIRGETALSMLTFERALAEFDDNDIGAIFRLSDIGSQGVALVTNDNVMPYRGAIFERVFAHHFQALNYLFWKDLEGAGVEVRRGNLAQQQANTRYAKELEKLEAKRQQVPVDFERANHYFKAMDREAAQVRTSFQNAYSYYVSALIYELRDELDDAYIDYRNALKLAPDNSVIQADVLRLAKQLGDQETAKTLQQDASLSDNVSDAGGSELIIFYENGFAPPKQEVSFPIPYRYGLVAISFPIYQGYSIPGSLIVSRDQHRLGRTQMLTKVASMVAKALQEQRVGLIIRQLGRAVAKAELQRFSYDQGGNAVGLLVNLYNLFSEHADLRSWLSLPNNVQLLRIHVPAGIHQLQFQDSASGLRQNLSIDAPARSRNILRVINTGSRFYLQMAQFY</sequence>
<evidence type="ECO:0000313" key="2">
    <source>
        <dbReference type="EMBL" id="SEH05546.1"/>
    </source>
</evidence>
<evidence type="ECO:0000256" key="1">
    <source>
        <dbReference type="PROSITE-ProRule" id="PRU00339"/>
    </source>
</evidence>
<dbReference type="SUPFAM" id="SSF48452">
    <property type="entry name" value="TPR-like"/>
    <property type="match status" value="1"/>
</dbReference>
<keyword evidence="1" id="KW-0802">TPR repeat</keyword>
<protein>
    <submittedName>
        <fullName evidence="3">Uncharacterized protein</fullName>
    </submittedName>
</protein>
<name>A0A1H6F865_9GAMM</name>
<evidence type="ECO:0000313" key="4">
    <source>
        <dbReference type="Proteomes" id="UP000236724"/>
    </source>
</evidence>
<dbReference type="PROSITE" id="PS50005">
    <property type="entry name" value="TPR"/>
    <property type="match status" value="1"/>
</dbReference>
<accession>A0A1H6F865</accession>
<proteinExistence type="predicted"/>
<gene>
    <name evidence="2" type="ORF">MBHS_01401</name>
    <name evidence="3" type="ORF">MBHS_01456</name>
</gene>
<keyword evidence="4" id="KW-1185">Reference proteome</keyword>
<feature type="repeat" description="TPR" evidence="1">
    <location>
        <begin position="216"/>
        <end position="249"/>
    </location>
</feature>
<dbReference type="EMBL" id="FMSV02000365">
    <property type="protein sequence ID" value="SEH05601.1"/>
    <property type="molecule type" value="Genomic_DNA"/>
</dbReference>
<dbReference type="InterPro" id="IPR011990">
    <property type="entry name" value="TPR-like_helical_dom_sf"/>
</dbReference>